<dbReference type="EMBL" id="JAYLLH010000030">
    <property type="protein sequence ID" value="MEC3862857.1"/>
    <property type="molecule type" value="Genomic_DNA"/>
</dbReference>
<comment type="caution">
    <text evidence="3">The sequence shown here is derived from an EMBL/GenBank/DDBJ whole genome shotgun (WGS) entry which is preliminary data.</text>
</comment>
<evidence type="ECO:0000313" key="4">
    <source>
        <dbReference type="Proteomes" id="UP001348149"/>
    </source>
</evidence>
<dbReference type="RefSeq" id="WP_326298931.1">
    <property type="nucleotide sequence ID" value="NZ_JAYLLH010000030.1"/>
</dbReference>
<dbReference type="Proteomes" id="UP001348149">
    <property type="component" value="Unassembled WGS sequence"/>
</dbReference>
<dbReference type="Gene3D" id="1.20.120.1940">
    <property type="entry name" value="YfdX protein domain"/>
    <property type="match status" value="1"/>
</dbReference>
<organism evidence="3 4">
    <name type="scientific">Mesobacterium hydrothermale</name>
    <dbReference type="NCBI Taxonomy" id="3111907"/>
    <lineage>
        <taxon>Bacteria</taxon>
        <taxon>Pseudomonadati</taxon>
        <taxon>Pseudomonadota</taxon>
        <taxon>Alphaproteobacteria</taxon>
        <taxon>Rhodobacterales</taxon>
        <taxon>Roseobacteraceae</taxon>
        <taxon>Mesobacterium</taxon>
    </lineage>
</organism>
<dbReference type="InterPro" id="IPR021236">
    <property type="entry name" value="Uncharacterised_YfdX"/>
</dbReference>
<keyword evidence="1" id="KW-0175">Coiled coil</keyword>
<evidence type="ECO:0000256" key="1">
    <source>
        <dbReference type="SAM" id="Coils"/>
    </source>
</evidence>
<gene>
    <name evidence="3" type="ORF">VK792_16305</name>
</gene>
<feature type="signal peptide" evidence="2">
    <location>
        <begin position="1"/>
        <end position="25"/>
    </location>
</feature>
<evidence type="ECO:0000256" key="2">
    <source>
        <dbReference type="SAM" id="SignalP"/>
    </source>
</evidence>
<dbReference type="Pfam" id="PF10938">
    <property type="entry name" value="YfdX"/>
    <property type="match status" value="1"/>
</dbReference>
<evidence type="ECO:0000313" key="3">
    <source>
        <dbReference type="EMBL" id="MEC3862857.1"/>
    </source>
</evidence>
<proteinExistence type="predicted"/>
<protein>
    <submittedName>
        <fullName evidence="3">YfdX family protein</fullName>
    </submittedName>
</protein>
<feature type="coiled-coil region" evidence="1">
    <location>
        <begin position="63"/>
        <end position="90"/>
    </location>
</feature>
<keyword evidence="2" id="KW-0732">Signal</keyword>
<feature type="chain" id="PRO_5045293349" evidence="2">
    <location>
        <begin position="26"/>
        <end position="217"/>
    </location>
</feature>
<name>A0ABU6HL92_9RHOB</name>
<keyword evidence="4" id="KW-1185">Reference proteome</keyword>
<dbReference type="Gene3D" id="6.10.250.2140">
    <property type="match status" value="1"/>
</dbReference>
<accession>A0ABU6HL92</accession>
<reference evidence="3 4" key="1">
    <citation type="submission" date="2024-01" db="EMBL/GenBank/DDBJ databases">
        <title>Mesobacterium rodlantinim sp. nov., isolated from shallow sea hydrothermal systems off Kueishantao Island.</title>
        <authorList>
            <person name="Su Z."/>
            <person name="Tang K."/>
        </authorList>
    </citation>
    <scope>NUCLEOTIDE SEQUENCE [LARGE SCALE GENOMIC DNA]</scope>
    <source>
        <strain evidence="3 4">TK19101</strain>
    </source>
</reference>
<sequence>MKPYTVLKSVAVAMLLSTSAITAYAATTDPAPVTAPSYKTQSAMLKTADEALNAVVNARAARLALFDNNIDEAKARLTKATEEFNVAEKGLNDLTIGDTEMPDNAARYLPFDMSMVLSDNFVPSEDATQALNQAGDQIKQGNTDQALETLRLASVDVNVSAALLPVADTSDQLEKAQTLMDQGKYFEANLQLKKIEDSVIIRSFSIDAIPQQGDAKG</sequence>